<comment type="caution">
    <text evidence="2">The sequence shown here is derived from an EMBL/GenBank/DDBJ whole genome shotgun (WGS) entry which is preliminary data.</text>
</comment>
<dbReference type="SUPFAM" id="SSF51735">
    <property type="entry name" value="NAD(P)-binding Rossmann-fold domains"/>
    <property type="match status" value="1"/>
</dbReference>
<reference evidence="2" key="1">
    <citation type="journal article" date="2014" name="Front. Microbiol.">
        <title>High frequency of phylogenetically diverse reductive dehalogenase-homologous genes in deep subseafloor sedimentary metagenomes.</title>
        <authorList>
            <person name="Kawai M."/>
            <person name="Futagami T."/>
            <person name="Toyoda A."/>
            <person name="Takaki Y."/>
            <person name="Nishi S."/>
            <person name="Hori S."/>
            <person name="Arai W."/>
            <person name="Tsubouchi T."/>
            <person name="Morono Y."/>
            <person name="Uchiyama I."/>
            <person name="Ito T."/>
            <person name="Fujiyama A."/>
            <person name="Inagaki F."/>
            <person name="Takami H."/>
        </authorList>
    </citation>
    <scope>NUCLEOTIDE SEQUENCE</scope>
    <source>
        <strain evidence="2">Expedition CK06-06</strain>
    </source>
</reference>
<evidence type="ECO:0000313" key="2">
    <source>
        <dbReference type="EMBL" id="GAG18625.1"/>
    </source>
</evidence>
<accession>X0VK55</accession>
<dbReference type="Gene3D" id="3.90.25.10">
    <property type="entry name" value="UDP-galactose 4-epimerase, domain 1"/>
    <property type="match status" value="2"/>
</dbReference>
<dbReference type="GO" id="GO:0019305">
    <property type="term" value="P:dTDP-rhamnose biosynthetic process"/>
    <property type="evidence" value="ECO:0007669"/>
    <property type="project" value="TreeGrafter"/>
</dbReference>
<feature type="non-terminal residue" evidence="2">
    <location>
        <position position="1"/>
    </location>
</feature>
<dbReference type="InterPro" id="IPR029903">
    <property type="entry name" value="RmlD-like-bd"/>
</dbReference>
<proteinExistence type="predicted"/>
<dbReference type="PANTHER" id="PTHR10491">
    <property type="entry name" value="DTDP-4-DEHYDRORHAMNOSE REDUCTASE"/>
    <property type="match status" value="1"/>
</dbReference>
<name>X0VK55_9ZZZZ</name>
<dbReference type="EMBL" id="BARS01034118">
    <property type="protein sequence ID" value="GAG18625.1"/>
    <property type="molecule type" value="Genomic_DNA"/>
</dbReference>
<evidence type="ECO:0000259" key="1">
    <source>
        <dbReference type="Pfam" id="PF04321"/>
    </source>
</evidence>
<feature type="domain" description="RmlD-like substrate binding" evidence="1">
    <location>
        <begin position="2"/>
        <end position="142"/>
    </location>
</feature>
<dbReference type="InterPro" id="IPR036291">
    <property type="entry name" value="NAD(P)-bd_dom_sf"/>
</dbReference>
<dbReference type="GO" id="GO:0005829">
    <property type="term" value="C:cytosol"/>
    <property type="evidence" value="ECO:0007669"/>
    <property type="project" value="TreeGrafter"/>
</dbReference>
<protein>
    <recommendedName>
        <fullName evidence="1">RmlD-like substrate binding domain-containing protein</fullName>
    </recommendedName>
</protein>
<dbReference type="InterPro" id="IPR005913">
    <property type="entry name" value="dTDP_dehydrorham_reduct"/>
</dbReference>
<dbReference type="AlphaFoldDB" id="X0VK55"/>
<dbReference type="PANTHER" id="PTHR10491:SF4">
    <property type="entry name" value="METHIONINE ADENOSYLTRANSFERASE 2 SUBUNIT BETA"/>
    <property type="match status" value="1"/>
</dbReference>
<organism evidence="2">
    <name type="scientific">marine sediment metagenome</name>
    <dbReference type="NCBI Taxonomy" id="412755"/>
    <lineage>
        <taxon>unclassified sequences</taxon>
        <taxon>metagenomes</taxon>
        <taxon>ecological metagenomes</taxon>
    </lineage>
</organism>
<gene>
    <name evidence="2" type="ORF">S01H1_52758</name>
</gene>
<dbReference type="GO" id="GO:0008831">
    <property type="term" value="F:dTDP-4-dehydrorhamnose reductase activity"/>
    <property type="evidence" value="ECO:0007669"/>
    <property type="project" value="TreeGrafter"/>
</dbReference>
<sequence length="143" mass="16858">AEVLLKKNTEMYYLVRTSWLFGRFGKNFVETMLKLAKNQNELKIANDQHGKPTYAFDLARKTREIIKRRLSYGVYHVTNEEATTWYDFAEKIFEIKNIKVKIEPCGSDEFPTPAKRPQYSILLNTKLSPSRSWQEALREYLSN</sequence>
<dbReference type="Pfam" id="PF04321">
    <property type="entry name" value="RmlD_sub_bind"/>
    <property type="match status" value="1"/>
</dbReference>